<evidence type="ECO:0000313" key="2">
    <source>
        <dbReference type="Proteomes" id="UP000799536"/>
    </source>
</evidence>
<reference evidence="1" key="1">
    <citation type="journal article" date="2020" name="Stud. Mycol.">
        <title>101 Dothideomycetes genomes: a test case for predicting lifestyles and emergence of pathogens.</title>
        <authorList>
            <person name="Haridas S."/>
            <person name="Albert R."/>
            <person name="Binder M."/>
            <person name="Bloem J."/>
            <person name="Labutti K."/>
            <person name="Salamov A."/>
            <person name="Andreopoulos B."/>
            <person name="Baker S."/>
            <person name="Barry K."/>
            <person name="Bills G."/>
            <person name="Bluhm B."/>
            <person name="Cannon C."/>
            <person name="Castanera R."/>
            <person name="Culley D."/>
            <person name="Daum C."/>
            <person name="Ezra D."/>
            <person name="Gonzalez J."/>
            <person name="Henrissat B."/>
            <person name="Kuo A."/>
            <person name="Liang C."/>
            <person name="Lipzen A."/>
            <person name="Lutzoni F."/>
            <person name="Magnuson J."/>
            <person name="Mondo S."/>
            <person name="Nolan M."/>
            <person name="Ohm R."/>
            <person name="Pangilinan J."/>
            <person name="Park H.-J."/>
            <person name="Ramirez L."/>
            <person name="Alfaro M."/>
            <person name="Sun H."/>
            <person name="Tritt A."/>
            <person name="Yoshinaga Y."/>
            <person name="Zwiers L.-H."/>
            <person name="Turgeon B."/>
            <person name="Goodwin S."/>
            <person name="Spatafora J."/>
            <person name="Crous P."/>
            <person name="Grigoriev I."/>
        </authorList>
    </citation>
    <scope>NUCLEOTIDE SEQUENCE</scope>
    <source>
        <strain evidence="1">ATCC 74209</strain>
    </source>
</reference>
<keyword evidence="2" id="KW-1185">Reference proteome</keyword>
<evidence type="ECO:0000313" key="1">
    <source>
        <dbReference type="EMBL" id="KAF2201604.1"/>
    </source>
</evidence>
<gene>
    <name evidence="1" type="ORF">GQ43DRAFT_431501</name>
</gene>
<name>A0A9P4JQW1_9PLEO</name>
<dbReference type="AlphaFoldDB" id="A0A9P4JQW1"/>
<dbReference type="EMBL" id="ML993969">
    <property type="protein sequence ID" value="KAF2201604.1"/>
    <property type="molecule type" value="Genomic_DNA"/>
</dbReference>
<organism evidence="1 2">
    <name type="scientific">Delitschia confertaspora ATCC 74209</name>
    <dbReference type="NCBI Taxonomy" id="1513339"/>
    <lineage>
        <taxon>Eukaryota</taxon>
        <taxon>Fungi</taxon>
        <taxon>Dikarya</taxon>
        <taxon>Ascomycota</taxon>
        <taxon>Pezizomycotina</taxon>
        <taxon>Dothideomycetes</taxon>
        <taxon>Pleosporomycetidae</taxon>
        <taxon>Pleosporales</taxon>
        <taxon>Delitschiaceae</taxon>
        <taxon>Delitschia</taxon>
    </lineage>
</organism>
<protein>
    <submittedName>
        <fullName evidence="1">Uncharacterized protein</fullName>
    </submittedName>
</protein>
<proteinExistence type="predicted"/>
<comment type="caution">
    <text evidence="1">The sequence shown here is derived from an EMBL/GenBank/DDBJ whole genome shotgun (WGS) entry which is preliminary data.</text>
</comment>
<sequence>MAKLEFVGLPSAGKSALMCSAMCTGSWGTQKTGCAAEFSNYIGGEFSINGGAHGLDTVNRHMDIQQPHLSKFLAICGLGVSRIKVFAVRISCPEVWMVEFLQPAVSNLSQPLSLTGTPPFGNEVHLVTFFTESDNPALDLSNALHEHI</sequence>
<dbReference type="Proteomes" id="UP000799536">
    <property type="component" value="Unassembled WGS sequence"/>
</dbReference>
<accession>A0A9P4JQW1</accession>